<dbReference type="RefSeq" id="WP_214300165.1">
    <property type="nucleotide sequence ID" value="NZ_JAHDYS010000013.1"/>
</dbReference>
<feature type="signal peptide" evidence="2">
    <location>
        <begin position="1"/>
        <end position="22"/>
    </location>
</feature>
<name>A0ABS5UAT4_9BACT</name>
<dbReference type="InterPro" id="IPR025392">
    <property type="entry name" value="DUF4124"/>
</dbReference>
<feature type="chain" id="PRO_5045246220" evidence="2">
    <location>
        <begin position="23"/>
        <end position="179"/>
    </location>
</feature>
<dbReference type="EMBL" id="JAHDYS010000013">
    <property type="protein sequence ID" value="MBT1072798.1"/>
    <property type="molecule type" value="Genomic_DNA"/>
</dbReference>
<dbReference type="Proteomes" id="UP000784128">
    <property type="component" value="Unassembled WGS sequence"/>
</dbReference>
<sequence length="179" mass="19796">MTRALLVSLAFLSAMSLSTADAEIYTWKDAQGTMHFAEDLGKVPPKFRKKARKLDSDDSPSVTTPSSPSVTKKPEAPADPVAPSVAGKGEAVGGERFAGRTYDQWKKDLADREAAMTDIRKRIDEIVPQVQSPALKRGEQEKLISEHRALVKQFNEMKGQYNQQVEIARKAGLRVDIQQ</sequence>
<dbReference type="Pfam" id="PF13511">
    <property type="entry name" value="DUF4124"/>
    <property type="match status" value="1"/>
</dbReference>
<organism evidence="4 5">
    <name type="scientific">Pelotalea chapellei</name>
    <dbReference type="NCBI Taxonomy" id="44671"/>
    <lineage>
        <taxon>Bacteria</taxon>
        <taxon>Pseudomonadati</taxon>
        <taxon>Thermodesulfobacteriota</taxon>
        <taxon>Desulfuromonadia</taxon>
        <taxon>Geobacterales</taxon>
        <taxon>Geobacteraceae</taxon>
        <taxon>Pelotalea</taxon>
    </lineage>
</organism>
<protein>
    <submittedName>
        <fullName evidence="4">DUF4124 domain-containing protein</fullName>
    </submittedName>
</protein>
<evidence type="ECO:0000313" key="4">
    <source>
        <dbReference type="EMBL" id="MBT1072798.1"/>
    </source>
</evidence>
<evidence type="ECO:0000259" key="3">
    <source>
        <dbReference type="Pfam" id="PF13511"/>
    </source>
</evidence>
<keyword evidence="5" id="KW-1185">Reference proteome</keyword>
<evidence type="ECO:0000313" key="5">
    <source>
        <dbReference type="Proteomes" id="UP000784128"/>
    </source>
</evidence>
<feature type="region of interest" description="Disordered" evidence="1">
    <location>
        <begin position="47"/>
        <end position="93"/>
    </location>
</feature>
<comment type="caution">
    <text evidence="4">The sequence shown here is derived from an EMBL/GenBank/DDBJ whole genome shotgun (WGS) entry which is preliminary data.</text>
</comment>
<reference evidence="4 5" key="1">
    <citation type="submission" date="2021-05" db="EMBL/GenBank/DDBJ databases">
        <title>The draft genome of Geobacter chapellei DSM 13688.</title>
        <authorList>
            <person name="Xu Z."/>
            <person name="Masuda Y."/>
            <person name="Itoh H."/>
            <person name="Senoo K."/>
        </authorList>
    </citation>
    <scope>NUCLEOTIDE SEQUENCE [LARGE SCALE GENOMIC DNA]</scope>
    <source>
        <strain evidence="4 5">DSM 13688</strain>
    </source>
</reference>
<feature type="compositionally biased region" description="Low complexity" evidence="1">
    <location>
        <begin position="59"/>
        <end position="71"/>
    </location>
</feature>
<proteinExistence type="predicted"/>
<gene>
    <name evidence="4" type="ORF">KJB30_13465</name>
</gene>
<accession>A0ABS5UAT4</accession>
<evidence type="ECO:0000256" key="2">
    <source>
        <dbReference type="SAM" id="SignalP"/>
    </source>
</evidence>
<keyword evidence="2" id="KW-0732">Signal</keyword>
<feature type="domain" description="DUF4124" evidence="3">
    <location>
        <begin position="12"/>
        <end position="68"/>
    </location>
</feature>
<evidence type="ECO:0000256" key="1">
    <source>
        <dbReference type="SAM" id="MobiDB-lite"/>
    </source>
</evidence>